<keyword evidence="2" id="KW-1185">Reference proteome</keyword>
<dbReference type="STRING" id="549789.NIES30_23105"/>
<dbReference type="InterPro" id="IPR027417">
    <property type="entry name" value="P-loop_NTPase"/>
</dbReference>
<evidence type="ECO:0000313" key="2">
    <source>
        <dbReference type="Proteomes" id="UP000185557"/>
    </source>
</evidence>
<dbReference type="Gene3D" id="3.40.50.300">
    <property type="entry name" value="P-loop containing nucleotide triphosphate hydrolases"/>
    <property type="match status" value="1"/>
</dbReference>
<accession>A0A1U7IZ17</accession>
<proteinExistence type="predicted"/>
<dbReference type="SUPFAM" id="SSF52540">
    <property type="entry name" value="P-loop containing nucleoside triphosphate hydrolases"/>
    <property type="match status" value="1"/>
</dbReference>
<name>A0A1U7IZ17_9CYAN</name>
<dbReference type="AlphaFoldDB" id="A0A1U7IZ17"/>
<evidence type="ECO:0008006" key="3">
    <source>
        <dbReference type="Google" id="ProtNLM"/>
    </source>
</evidence>
<comment type="caution">
    <text evidence="1">The sequence shown here is derived from an EMBL/GenBank/DDBJ whole genome shotgun (WGS) entry which is preliminary data.</text>
</comment>
<protein>
    <recommendedName>
        <fullName evidence="3">Orc1-like AAA ATPase domain-containing protein</fullName>
    </recommendedName>
</protein>
<organism evidence="1 2">
    <name type="scientific">Phormidium tenue NIES-30</name>
    <dbReference type="NCBI Taxonomy" id="549789"/>
    <lineage>
        <taxon>Bacteria</taxon>
        <taxon>Bacillati</taxon>
        <taxon>Cyanobacteriota</taxon>
        <taxon>Cyanophyceae</taxon>
        <taxon>Oscillatoriophycideae</taxon>
        <taxon>Oscillatoriales</taxon>
        <taxon>Oscillatoriaceae</taxon>
        <taxon>Phormidium</taxon>
    </lineage>
</organism>
<gene>
    <name evidence="1" type="ORF">NIES30_23105</name>
</gene>
<dbReference type="Proteomes" id="UP000185557">
    <property type="component" value="Unassembled WGS sequence"/>
</dbReference>
<dbReference type="EMBL" id="MRCG01000025">
    <property type="protein sequence ID" value="OKH44190.1"/>
    <property type="molecule type" value="Genomic_DNA"/>
</dbReference>
<reference evidence="1 2" key="1">
    <citation type="submission" date="2016-11" db="EMBL/GenBank/DDBJ databases">
        <title>Draft Genome Sequences of Nine Cyanobacterial Strains from Diverse Habitats.</title>
        <authorList>
            <person name="Zhu T."/>
            <person name="Hou S."/>
            <person name="Lu X."/>
            <person name="Hess W.R."/>
        </authorList>
    </citation>
    <scope>NUCLEOTIDE SEQUENCE [LARGE SCALE GENOMIC DNA]</scope>
    <source>
        <strain evidence="1 2">NIES-30</strain>
    </source>
</reference>
<evidence type="ECO:0000313" key="1">
    <source>
        <dbReference type="EMBL" id="OKH44190.1"/>
    </source>
</evidence>
<sequence>MQNSISTRLKAIAFPNIQQLAEDFTGRSHILKKIDHWLQQNDQRCFILTGEPGVGKSAIILFTHAFHSINIEES</sequence>